<evidence type="ECO:0000256" key="3">
    <source>
        <dbReference type="ARBA" id="ARBA00022771"/>
    </source>
</evidence>
<dbReference type="Pfam" id="PF25569">
    <property type="entry name" value="TPR_ZFYVE26"/>
    <property type="match status" value="1"/>
</dbReference>
<dbReference type="GO" id="GO:0000724">
    <property type="term" value="P:double-strand break repair via homologous recombination"/>
    <property type="evidence" value="ECO:0007669"/>
    <property type="project" value="InterPro"/>
</dbReference>
<dbReference type="InterPro" id="IPR011011">
    <property type="entry name" value="Znf_FYVE_PHD"/>
</dbReference>
<dbReference type="EMBL" id="JAXCGZ010004578">
    <property type="protein sequence ID" value="KAK7081657.1"/>
    <property type="molecule type" value="Genomic_DNA"/>
</dbReference>
<dbReference type="PANTHER" id="PTHR46591">
    <property type="entry name" value="ZINC FINGER FYVE DOMAIN-CONTAINING PROTEIN 26"/>
    <property type="match status" value="1"/>
</dbReference>
<evidence type="ECO:0000256" key="5">
    <source>
        <dbReference type="PROSITE-ProRule" id="PRU00091"/>
    </source>
</evidence>
<dbReference type="SUPFAM" id="SSF57903">
    <property type="entry name" value="FYVE/PHD zinc finger"/>
    <property type="match status" value="1"/>
</dbReference>
<dbReference type="GO" id="GO:0030496">
    <property type="term" value="C:midbody"/>
    <property type="evidence" value="ECO:0007669"/>
    <property type="project" value="TreeGrafter"/>
</dbReference>
<sequence>MDKNAYIPVLRFLITEEEKICKELEGFIIKDDSSHIKIPFSLSDQVLATLRDKILSHPLETASVLYELHALENRTDNKCYDCVRVYSEERSKTAASIYNSEKVSQTEGNILALEYVFVECLDHCLRRSENLCEKSLKLEIELENVLKKAKEYSSVSPRRSLSANMVESVEVTRLKEIMRSTNMEKEKTLHLLYKILSLSCIVKEESLKSLFSRMLEFCHKKKVLSVENLYFSSLACSEENFNLLCCLESLNFLRNISEGLIDLNGLSSSDVKRLFYVCVNNSKHILELIFEHLACKPVKGIMLVQLVSLENNWLIPFWPVIFLSAWSPSQDKLDNLLLVGKIWEKKPMIMDPLMTNMCDNLQRDLAFVSWCMARNTSVNMLPLLQMIRDHSPLYTLYRSLPLHSLVPDEVKQLITEHCMARDPSGSLYEVCMSTYSAFCIHYELFQVIANGMQLDNSVAGRQARSKLLSEKPSLYVRNFDLTSTEKYAYRDRQTLISFYQKYIVEKLLKVKEKIDELQPLELRVEIMENIFSLLFIRHNDMCDESLSESGGEEGELEKFVISHANSSESPTSTYMVSYPNTESSNMSEKMEETCREKKVLLLDFVEEVVVTQDVAGKEDASVDELSSTCDDNPSTAVAYSQSSCESLNVTTQPWTASWQEENKDDSQLEALQCSSQSGGALQHLSSCTMSGKSTASSIAELPRTGYLINPLVAWDFLLLLHELLLTTAAEAYSLRAKHTGVTESVSSKALHNRISNLSRHVSEGLWKLQVLVPCHRKIGSLEKFDEYAEGKLFTSDTYESVYDNSPKILNKNAHSSKKRHVDYELTDGGCHLSEDNSIINFLLAPPSCLLTLALTKGNFSEAEQVSKMYKISDSPEKRELYLSTRLQQLKPKLSLASQRAGKVRGLKSLQIKDSSQDVLLTLGLVAREASAQAAALSLVHELLSMSPPPIPSCILTSKTKSSITSSFMNPQALVLSDLALTVDVTESSSLALLEQALQRHRAHSDRSSPLPELSRHSNGVHVLGFIPLVQRVSLTCNSIISLRDPDLKRENTIDSDVAVCTKVGPTSATPLSLLLSSYPLQESQMKLYIQSWSKILQSIVTLLDLIANPNVDYDSDESDSEMFSIDSKINKVHLVYKEILGLMSSESANLYLSNLKLKETTKFGAYVRTFYQYLQLMSAMITRHANKNFKRNLASYFSLLSKRPVHILGTLMFEDGVDPNKLEHTAKQMKLNLTSMILQYCCPKISVASSGKARLSIGFPLREELYELGYQIIDGRVIMNAGQMMCCSYVYGEVVVREILTSLLSGLRESIQPVPISPSISHKVVLLNDVTAPSALMSQDVLMALRDTTDLASVDFNKITPGDEALVFFVNLANLMYIHAGLLNHILYTSNKKSPGLRGLFSNYQLERLMTMKQFGYILGSMGFVSLYDILYIILKLQNPISSILVQNDPKRRFTLCESNLIECQVDQKASEFAHILSLLKFVPPKVSFCVTQGSPVSPCIQVIYSDRLEEQIEAAVNEHLNLFLLMEGMRPCISKENQRINSLITTSRTVLDYLASSVDGLAQGIASLEKDASGDVASILRSLNRSSELSRVSIKVMGKDMSLGIALEFIESFESKKSNMSDNELDGCSLIIKSDNGDEETLIIQEPECEQISCITEQLDKPSDWLSVKVPVTVISHLRKQCPLLAFIVQALHSALEMNKRGGKAWNSDTADTWLNILYPPGIGMKPPEEETEIFRACRNLFSSSKHRKFARIVEGNKALSSLMHEPDVSSVWMFADQMLSSSSVTRDNAQLMSTRVPLVIEVLQASSACMLANHPDLVLLMDHLLAYMVLEVPLSEDNCTPWIYARLISNIDMQFAVIQKSHHLWPVYSAVDLLKLMACDTHLEMENRQWAKNRYVQIEVYDAIHGVSQPLLNSWQEVEKMSIEEPSSLLILLIQKKRFKLGVEWSEHHNVDLELKQLVDQSYLMAVLDMTSPDYGVAANALETLNPRELVTVTHVLLAKLSSIPTRRFLLNFFVKTLSLVDVTSVSHEGSQNIVVNVAPAPSLDVTFLRQELMGLLLVEDVAPVTDDRFQLSHLASAPHLILEQWLMNIKLEAVEKAVRVLGSHLDLIGPRTLSCTDEQTLGIAFLSSEPFLKKVDMKSLSWDTFNCLLEIYAVKALDTSGVQFSLKPKTKGEKITKKFIIPPCPPSRSEWVPDSEVGKCSVCAVAVFSMFCRRHHCRRCGRIVCAACSKSRMIVQGYGDLLVRVCQECYQQTKDANIQDFTQIRPLDDTNFDSSSQSSDDIRSTRGSLSWTSDTECGWYLTTDSSHNYLVRQEFGYDYAPSLSLCLAILAEHQDDRRAAVCILKLCHHLFTLIVSAIISTSPEVDHNFVLSMIRTLLTSSKVRFGNVYEHQGIAVCEYYFQWVDVLSLLLRSNCGDVIPQKALQNMLEIGELHQKVLLKENKWRQTLERYLKQEYIFMRHLRDALVKKQLWELSLNVSTKAGLEVSSVWGAWAMASLRAGDFPGARERFARVLSRPADKNSPCKSSLLPEIIKHLECNPFQVDEKVMDHAERTRLMLSDQTRLQPSQALVVLHSLENLKGMSEGTAMITSTFPASMKGFKVKKKSYKIDFIFQNECKYYLQLYGDHCITIQFFIHHHQLSECVDYILRNEVRDETFIREILLPCLRTGKIDQLIKLFRAGDPQQNKWAKYIYSGCKWLEHNSWWNCLLMVQEAVGDRIRAVMTLLRMYTHDVGNYTALSKRLHILTSAQHHLQTYLNTQILHGSFAKSKIILNVKGWQVNEYINTLALQADTTKFLADCEANGNPIRKLLDKLSDMKVLTENSLPTVLRNYNERLAVGALIVSGAQVIEESLGLVYRIVEMGIKAEELLSVGCELLVYQELYSSVGHLVKGMCECGVLTSDKVDASLQPALLAMASSSSNSNLDIIVKLFSTENAKIEAYIKCGRLKSAYLVAVHRGKYDDVVQVQEAATENGQAHVATMCKKWLTNHKKLVDS</sequence>
<dbReference type="Pfam" id="PF04784">
    <property type="entry name" value="DUF547"/>
    <property type="match status" value="1"/>
</dbReference>
<dbReference type="Proteomes" id="UP001381693">
    <property type="component" value="Unassembled WGS sequence"/>
</dbReference>
<gene>
    <name evidence="9" type="ORF">SK128_006531</name>
</gene>
<organism evidence="9 10">
    <name type="scientific">Halocaridina rubra</name>
    <name type="common">Hawaiian red shrimp</name>
    <dbReference type="NCBI Taxonomy" id="373956"/>
    <lineage>
        <taxon>Eukaryota</taxon>
        <taxon>Metazoa</taxon>
        <taxon>Ecdysozoa</taxon>
        <taxon>Arthropoda</taxon>
        <taxon>Crustacea</taxon>
        <taxon>Multicrustacea</taxon>
        <taxon>Malacostraca</taxon>
        <taxon>Eumalacostraca</taxon>
        <taxon>Eucarida</taxon>
        <taxon>Decapoda</taxon>
        <taxon>Pleocyemata</taxon>
        <taxon>Caridea</taxon>
        <taxon>Atyoidea</taxon>
        <taxon>Atyidae</taxon>
        <taxon>Halocaridina</taxon>
    </lineage>
</organism>
<dbReference type="GO" id="GO:0005813">
    <property type="term" value="C:centrosome"/>
    <property type="evidence" value="ECO:0007669"/>
    <property type="project" value="TreeGrafter"/>
</dbReference>
<accession>A0AAN8XCL4</accession>
<evidence type="ECO:0000256" key="2">
    <source>
        <dbReference type="ARBA" id="ARBA00022723"/>
    </source>
</evidence>
<dbReference type="Pfam" id="PF01363">
    <property type="entry name" value="FYVE"/>
    <property type="match status" value="1"/>
</dbReference>
<dbReference type="GO" id="GO:0005765">
    <property type="term" value="C:lysosomal membrane"/>
    <property type="evidence" value="ECO:0007669"/>
    <property type="project" value="TreeGrafter"/>
</dbReference>
<dbReference type="Gene3D" id="3.30.40.10">
    <property type="entry name" value="Zinc/RING finger domain, C3HC4 (zinc finger)"/>
    <property type="match status" value="1"/>
</dbReference>
<feature type="non-terminal residue" evidence="9">
    <location>
        <position position="2998"/>
    </location>
</feature>
<evidence type="ECO:0000256" key="6">
    <source>
        <dbReference type="SAM" id="MobiDB-lite"/>
    </source>
</evidence>
<dbReference type="GO" id="GO:0032465">
    <property type="term" value="P:regulation of cytokinesis"/>
    <property type="evidence" value="ECO:0007669"/>
    <property type="project" value="TreeGrafter"/>
</dbReference>
<dbReference type="InterPro" id="IPR013083">
    <property type="entry name" value="Znf_RING/FYVE/PHD"/>
</dbReference>
<keyword evidence="10" id="KW-1185">Reference proteome</keyword>
<protein>
    <recommendedName>
        <fullName evidence="8">FYVE-type domain-containing protein</fullName>
    </recommendedName>
</protein>
<comment type="caution">
    <text evidence="9">The sequence shown here is derived from an EMBL/GenBank/DDBJ whole genome shotgun (WGS) entry which is preliminary data.</text>
</comment>
<dbReference type="InterPro" id="IPR028730">
    <property type="entry name" value="ZFYVE26"/>
</dbReference>
<evidence type="ECO:0000313" key="9">
    <source>
        <dbReference type="EMBL" id="KAK7081657.1"/>
    </source>
</evidence>
<dbReference type="InterPro" id="IPR017455">
    <property type="entry name" value="Znf_FYVE-rel"/>
</dbReference>
<dbReference type="InterPro" id="IPR057946">
    <property type="entry name" value="TPR_ZFYVE26"/>
</dbReference>
<dbReference type="GO" id="GO:0008270">
    <property type="term" value="F:zinc ion binding"/>
    <property type="evidence" value="ECO:0007669"/>
    <property type="project" value="UniProtKB-KW"/>
</dbReference>
<keyword evidence="7" id="KW-1133">Transmembrane helix</keyword>
<evidence type="ECO:0000259" key="8">
    <source>
        <dbReference type="PROSITE" id="PS50178"/>
    </source>
</evidence>
<dbReference type="GO" id="GO:0032266">
    <property type="term" value="F:phosphatidylinositol-3-phosphate binding"/>
    <property type="evidence" value="ECO:0007669"/>
    <property type="project" value="InterPro"/>
</dbReference>
<keyword evidence="7" id="KW-0472">Membrane</keyword>
<evidence type="ECO:0000313" key="10">
    <source>
        <dbReference type="Proteomes" id="UP001381693"/>
    </source>
</evidence>
<name>A0AAN8XCL4_HALRR</name>
<keyword evidence="3 5" id="KW-0863">Zinc-finger</keyword>
<dbReference type="InterPro" id="IPR006869">
    <property type="entry name" value="DUF547"/>
</dbReference>
<proteinExistence type="predicted"/>
<dbReference type="SMART" id="SM00064">
    <property type="entry name" value="FYVE"/>
    <property type="match status" value="1"/>
</dbReference>
<evidence type="ECO:0000256" key="1">
    <source>
        <dbReference type="ARBA" id="ARBA00022553"/>
    </source>
</evidence>
<reference evidence="9 10" key="1">
    <citation type="submission" date="2023-11" db="EMBL/GenBank/DDBJ databases">
        <title>Halocaridina rubra genome assembly.</title>
        <authorList>
            <person name="Smith C."/>
        </authorList>
    </citation>
    <scope>NUCLEOTIDE SEQUENCE [LARGE SCALE GENOMIC DNA]</scope>
    <source>
        <strain evidence="9">EP-1</strain>
        <tissue evidence="9">Whole</tissue>
    </source>
</reference>
<keyword evidence="1" id="KW-0597">Phosphoprotein</keyword>
<dbReference type="InterPro" id="IPR000306">
    <property type="entry name" value="Znf_FYVE"/>
</dbReference>
<evidence type="ECO:0000256" key="7">
    <source>
        <dbReference type="SAM" id="Phobius"/>
    </source>
</evidence>
<feature type="domain" description="FYVE-type" evidence="8">
    <location>
        <begin position="2197"/>
        <end position="2257"/>
    </location>
</feature>
<dbReference type="PROSITE" id="PS50178">
    <property type="entry name" value="ZF_FYVE"/>
    <property type="match status" value="1"/>
</dbReference>
<evidence type="ECO:0000256" key="4">
    <source>
        <dbReference type="ARBA" id="ARBA00022833"/>
    </source>
</evidence>
<feature type="transmembrane region" description="Helical" evidence="7">
    <location>
        <begin position="1366"/>
        <end position="1388"/>
    </location>
</feature>
<feature type="region of interest" description="Disordered" evidence="6">
    <location>
        <begin position="2272"/>
        <end position="2292"/>
    </location>
</feature>
<feature type="transmembrane region" description="Helical" evidence="7">
    <location>
        <begin position="1415"/>
        <end position="1435"/>
    </location>
</feature>
<keyword evidence="7" id="KW-0812">Transmembrane</keyword>
<dbReference type="GO" id="GO:0000281">
    <property type="term" value="P:mitotic cytokinesis"/>
    <property type="evidence" value="ECO:0007669"/>
    <property type="project" value="InterPro"/>
</dbReference>
<dbReference type="PANTHER" id="PTHR46591:SF1">
    <property type="entry name" value="ZINC FINGER FYVE DOMAIN-CONTAINING PROTEIN 26"/>
    <property type="match status" value="1"/>
</dbReference>
<keyword evidence="4" id="KW-0862">Zinc</keyword>
<keyword evidence="2" id="KW-0479">Metal-binding</keyword>